<protein>
    <submittedName>
        <fullName evidence="2">Uncharacterized protein</fullName>
    </submittedName>
</protein>
<dbReference type="VEuPathDB" id="CryptoDB:Cvel_30184"/>
<sequence>MRTVWTLVAACLTLFAMRQVESLSQGALLSSQTGGKVLEATCQKCGGESECPEEFFCCPNQFRCIPLTDDSCLCPGVTSLAGHGKTNDERVKEGLDGAHFCQAAGSSQTS</sequence>
<reference evidence="2" key="1">
    <citation type="submission" date="2014-11" db="EMBL/GenBank/DDBJ databases">
        <authorList>
            <person name="Otto D Thomas"/>
            <person name="Naeem Raeece"/>
        </authorList>
    </citation>
    <scope>NUCLEOTIDE SEQUENCE</scope>
</reference>
<feature type="signal peptide" evidence="1">
    <location>
        <begin position="1"/>
        <end position="22"/>
    </location>
</feature>
<organism evidence="2">
    <name type="scientific">Chromera velia CCMP2878</name>
    <dbReference type="NCBI Taxonomy" id="1169474"/>
    <lineage>
        <taxon>Eukaryota</taxon>
        <taxon>Sar</taxon>
        <taxon>Alveolata</taxon>
        <taxon>Colpodellida</taxon>
        <taxon>Chromeraceae</taxon>
        <taxon>Chromera</taxon>
    </lineage>
</organism>
<feature type="chain" id="PRO_5005191738" evidence="1">
    <location>
        <begin position="23"/>
        <end position="110"/>
    </location>
</feature>
<name>A0A0G4HQM0_9ALVE</name>
<proteinExistence type="predicted"/>
<dbReference type="EMBL" id="CDMZ01003474">
    <property type="protein sequence ID" value="CEM46508.1"/>
    <property type="molecule type" value="Genomic_DNA"/>
</dbReference>
<evidence type="ECO:0000313" key="2">
    <source>
        <dbReference type="EMBL" id="CEM46508.1"/>
    </source>
</evidence>
<keyword evidence="1" id="KW-0732">Signal</keyword>
<accession>A0A0G4HQM0</accession>
<dbReference type="AlphaFoldDB" id="A0A0G4HQM0"/>
<evidence type="ECO:0000256" key="1">
    <source>
        <dbReference type="SAM" id="SignalP"/>
    </source>
</evidence>
<gene>
    <name evidence="2" type="ORF">Cvel_30184</name>
</gene>